<dbReference type="InterPro" id="IPR007313">
    <property type="entry name" value="FxsA"/>
</dbReference>
<gene>
    <name evidence="3" type="ORF">BRM3_12000</name>
</gene>
<name>A0ABY6FZE9_9MICO</name>
<keyword evidence="2" id="KW-1133">Transmembrane helix</keyword>
<keyword evidence="2" id="KW-0812">Transmembrane</keyword>
<dbReference type="PANTHER" id="PTHR35335:SF1">
    <property type="entry name" value="UPF0716 PROTEIN FXSA"/>
    <property type="match status" value="1"/>
</dbReference>
<keyword evidence="4" id="KW-1185">Reference proteome</keyword>
<feature type="region of interest" description="Disordered" evidence="1">
    <location>
        <begin position="157"/>
        <end position="177"/>
    </location>
</feature>
<dbReference type="NCBIfam" id="NF008528">
    <property type="entry name" value="PRK11463.1-2"/>
    <property type="match status" value="1"/>
</dbReference>
<evidence type="ECO:0000256" key="1">
    <source>
        <dbReference type="SAM" id="MobiDB-lite"/>
    </source>
</evidence>
<dbReference type="PANTHER" id="PTHR35335">
    <property type="entry name" value="UPF0716 PROTEIN FXSA"/>
    <property type="match status" value="1"/>
</dbReference>
<evidence type="ECO:0000256" key="2">
    <source>
        <dbReference type="SAM" id="Phobius"/>
    </source>
</evidence>
<keyword evidence="2" id="KW-0472">Membrane</keyword>
<dbReference type="RefSeq" id="WP_263593536.1">
    <property type="nucleotide sequence ID" value="NZ_CP107020.1"/>
</dbReference>
<dbReference type="Pfam" id="PF04186">
    <property type="entry name" value="FxsA"/>
    <property type="match status" value="1"/>
</dbReference>
<feature type="transmembrane region" description="Helical" evidence="2">
    <location>
        <begin position="94"/>
        <end position="116"/>
    </location>
</feature>
<sequence length="177" mass="19021">MSRSDDDTREARGATLVPLGIILVGIVELVGLALLGSYTSLWWVLGVILVGWIVGLALLVAAGQQSFVRLRSLIRAVRGRGDVKDHMSRPAFTLLAALCFFFPGLLTDLIGLVLLVTPVQKRVARTVGLSSPPGARRVLYRNSRGGVIDGEIVVEAERTDRARPGSSPDEPPVITQD</sequence>
<organism evidence="3 4">
    <name type="scientific">Brachybacterium huguangmaarense</name>
    <dbReference type="NCBI Taxonomy" id="1652028"/>
    <lineage>
        <taxon>Bacteria</taxon>
        <taxon>Bacillati</taxon>
        <taxon>Actinomycetota</taxon>
        <taxon>Actinomycetes</taxon>
        <taxon>Micrococcales</taxon>
        <taxon>Dermabacteraceae</taxon>
        <taxon>Brachybacterium</taxon>
    </lineage>
</organism>
<proteinExistence type="predicted"/>
<evidence type="ECO:0000313" key="3">
    <source>
        <dbReference type="EMBL" id="UYG16323.1"/>
    </source>
</evidence>
<reference evidence="3" key="1">
    <citation type="submission" date="2022-10" db="EMBL/GenBank/DDBJ databases">
        <title>Whole-Genome Sequencing of Brachybacterium huguangmaarense BRM-3, Isolated from Betula schmidtii.</title>
        <authorList>
            <person name="Haam D."/>
        </authorList>
    </citation>
    <scope>NUCLEOTIDE SEQUENCE</scope>
    <source>
        <strain evidence="3">BRM-3</strain>
    </source>
</reference>
<protein>
    <submittedName>
        <fullName evidence="3">FxsA family protein</fullName>
    </submittedName>
</protein>
<feature type="transmembrane region" description="Helical" evidence="2">
    <location>
        <begin position="12"/>
        <end position="35"/>
    </location>
</feature>
<evidence type="ECO:0000313" key="4">
    <source>
        <dbReference type="Proteomes" id="UP001164305"/>
    </source>
</evidence>
<feature type="transmembrane region" description="Helical" evidence="2">
    <location>
        <begin position="41"/>
        <end position="62"/>
    </location>
</feature>
<accession>A0ABY6FZE9</accession>
<dbReference type="Proteomes" id="UP001164305">
    <property type="component" value="Chromosome"/>
</dbReference>
<dbReference type="EMBL" id="CP107020">
    <property type="protein sequence ID" value="UYG16323.1"/>
    <property type="molecule type" value="Genomic_DNA"/>
</dbReference>